<dbReference type="AlphaFoldDB" id="U3A455"/>
<dbReference type="EMBL" id="BASZ01000005">
    <property type="protein sequence ID" value="GAD49538.1"/>
    <property type="molecule type" value="Genomic_DNA"/>
</dbReference>
<dbReference type="Gene3D" id="3.40.47.10">
    <property type="match status" value="1"/>
</dbReference>
<dbReference type="InterPro" id="IPR016039">
    <property type="entry name" value="Thiolase-like"/>
</dbReference>
<comment type="caution">
    <text evidence="1">The sequence shown here is derived from an EMBL/GenBank/DDBJ whole genome shotgun (WGS) entry which is preliminary data.</text>
</comment>
<organism evidence="1 2">
    <name type="scientific">Caenibius tardaugens NBRC 16725</name>
    <dbReference type="NCBI Taxonomy" id="1219035"/>
    <lineage>
        <taxon>Bacteria</taxon>
        <taxon>Pseudomonadati</taxon>
        <taxon>Pseudomonadota</taxon>
        <taxon>Alphaproteobacteria</taxon>
        <taxon>Sphingomonadales</taxon>
        <taxon>Erythrobacteraceae</taxon>
        <taxon>Caenibius</taxon>
    </lineage>
</organism>
<dbReference type="CDD" id="cd00827">
    <property type="entry name" value="init_cond_enzymes"/>
    <property type="match status" value="1"/>
</dbReference>
<proteinExistence type="predicted"/>
<sequence>MTGIVDWGAYIAVHRLPVALLANRKVEGGPERAIAWADEDSVTMAVDAARNCLKDRARDTIDLLIFASTTHAFAEKQGAALIATVLGLPKEVRTADIGHSLRGGAQALLLADDAVRSGRARQALVVIADSRMGASGSELERSGGDAAVAFLIGSDGVVARLTGHASHAEEIVDTWRRAGDRFTHSWEDRFTTQYGFLEPSAAVAAKLPDVADGTSRLWATSAPNRRAQGSLGKALKAEPATLAPGLFDTVGYCGAAHAPLLLAAALDNADMGQEIALIAHGDGAEALLFTVDHPRASRAVADALADRIPVASLAAYRRARKLDATEYPAADDQGISATIHFRERAEDLRLQGQRCRCGEPQFPKQRVCIRCGTKDAFAPEDFAERGASLVTYTLDAFFPSPTPPTAVGIVQVDNGPRIYMQVAGLSKEGPQPGMPLRFAFRRIHDAGQRPNYFWKALPERNAR</sequence>
<dbReference type="eggNOG" id="COG1545">
    <property type="taxonomic scope" value="Bacteria"/>
</dbReference>
<dbReference type="PANTHER" id="PTHR34069:SF2">
    <property type="entry name" value="BETA-KETOACYL-[ACYL-CARRIER-PROTEIN] SYNTHASE III"/>
    <property type="match status" value="1"/>
</dbReference>
<dbReference type="GO" id="GO:0016746">
    <property type="term" value="F:acyltransferase activity"/>
    <property type="evidence" value="ECO:0007669"/>
    <property type="project" value="UniProtKB-KW"/>
</dbReference>
<evidence type="ECO:0000313" key="1">
    <source>
        <dbReference type="EMBL" id="GAD49538.1"/>
    </source>
</evidence>
<dbReference type="SUPFAM" id="SSF53901">
    <property type="entry name" value="Thiolase-like"/>
    <property type="match status" value="2"/>
</dbReference>
<name>U3A455_9SPHN</name>
<accession>U3A455</accession>
<evidence type="ECO:0000313" key="2">
    <source>
        <dbReference type="Proteomes" id="UP000016568"/>
    </source>
</evidence>
<keyword evidence="2" id="KW-1185">Reference proteome</keyword>
<dbReference type="SUPFAM" id="SSF50249">
    <property type="entry name" value="Nucleic acid-binding proteins"/>
    <property type="match status" value="1"/>
</dbReference>
<dbReference type="RefSeq" id="WP_021690444.1">
    <property type="nucleotide sequence ID" value="NZ_BASZ01000005.1"/>
</dbReference>
<dbReference type="InterPro" id="IPR012340">
    <property type="entry name" value="NA-bd_OB-fold"/>
</dbReference>
<dbReference type="eggNOG" id="COG3425">
    <property type="taxonomic scope" value="Bacteria"/>
</dbReference>
<dbReference type="Proteomes" id="UP000016568">
    <property type="component" value="Unassembled WGS sequence"/>
</dbReference>
<protein>
    <submittedName>
        <fullName evidence="1">Uncharacterized protein</fullName>
    </submittedName>
</protein>
<reference evidence="1 2" key="1">
    <citation type="submission" date="2013-09" db="EMBL/GenBank/DDBJ databases">
        <title>Whole genome shotgun sequence of Novosphingobium tardaugens NBRC 16725.</title>
        <authorList>
            <person name="Isaki S."/>
            <person name="Hosoyama A."/>
            <person name="Tsuchikane K."/>
            <person name="Katsumata H."/>
            <person name="Ando Y."/>
            <person name="Yamazaki S."/>
            <person name="Fujita N."/>
        </authorList>
    </citation>
    <scope>NUCLEOTIDE SEQUENCE [LARGE SCALE GENOMIC DNA]</scope>
    <source>
        <strain evidence="1 2">NBRC 16725</strain>
    </source>
</reference>
<gene>
    <name evidence="1" type="ORF">NT2_05_04590</name>
</gene>
<dbReference type="GO" id="GO:0044550">
    <property type="term" value="P:secondary metabolite biosynthetic process"/>
    <property type="evidence" value="ECO:0007669"/>
    <property type="project" value="TreeGrafter"/>
</dbReference>
<dbReference type="PANTHER" id="PTHR34069">
    <property type="entry name" value="3-OXOACYL-[ACYL-CARRIER-PROTEIN] SYNTHASE 3"/>
    <property type="match status" value="1"/>
</dbReference>